<dbReference type="Proteomes" id="UP000193834">
    <property type="component" value="Unassembled WGS sequence"/>
</dbReference>
<evidence type="ECO:0000313" key="7">
    <source>
        <dbReference type="Proteomes" id="UP000193834"/>
    </source>
</evidence>
<dbReference type="SUPFAM" id="SSF51905">
    <property type="entry name" value="FAD/NAD(P)-binding domain"/>
    <property type="match status" value="1"/>
</dbReference>
<dbReference type="Gene3D" id="3.50.50.60">
    <property type="entry name" value="FAD/NAD(P)-binding domain"/>
    <property type="match status" value="2"/>
</dbReference>
<keyword evidence="3" id="KW-0285">Flavoprotein</keyword>
<dbReference type="OrthoDB" id="9806179at2"/>
<dbReference type="InterPro" id="IPR050097">
    <property type="entry name" value="Ferredoxin-NADP_redctase_2"/>
</dbReference>
<evidence type="ECO:0000256" key="2">
    <source>
        <dbReference type="ARBA" id="ARBA00011738"/>
    </source>
</evidence>
<dbReference type="Pfam" id="PF07992">
    <property type="entry name" value="Pyr_redox_2"/>
    <property type="match status" value="1"/>
</dbReference>
<evidence type="ECO:0000313" key="6">
    <source>
        <dbReference type="EMBL" id="SMG18780.1"/>
    </source>
</evidence>
<dbReference type="InterPro" id="IPR023753">
    <property type="entry name" value="FAD/NAD-binding_dom"/>
</dbReference>
<gene>
    <name evidence="6" type="ORF">SAMN06295960_0834</name>
</gene>
<keyword evidence="4" id="KW-0560">Oxidoreductase</keyword>
<dbReference type="EMBL" id="FXAZ01000001">
    <property type="protein sequence ID" value="SMG18780.1"/>
    <property type="molecule type" value="Genomic_DNA"/>
</dbReference>
<comment type="cofactor">
    <cofactor evidence="1">
        <name>FAD</name>
        <dbReference type="ChEBI" id="CHEBI:57692"/>
    </cofactor>
</comment>
<accession>A0A1X7IVA3</accession>
<keyword evidence="7" id="KW-1185">Reference proteome</keyword>
<evidence type="ECO:0000259" key="5">
    <source>
        <dbReference type="Pfam" id="PF07992"/>
    </source>
</evidence>
<feature type="domain" description="FAD/NAD(P)-binding" evidence="5">
    <location>
        <begin position="4"/>
        <end position="285"/>
    </location>
</feature>
<dbReference type="PRINTS" id="PR00469">
    <property type="entry name" value="PNDRDTASEII"/>
</dbReference>
<evidence type="ECO:0000256" key="1">
    <source>
        <dbReference type="ARBA" id="ARBA00001974"/>
    </source>
</evidence>
<sequence length="308" mass="33642">MHYECIIIGGGIAGLQAAIQLGRYKHRVLLIDAQHGRSTICQAYHNVLGWPDGVSGPKLRELGLKHAVSLGIQYLNDLVTEVSSSDPAFQVATKEHGIHTADTILFATGVMDRLPAIPHVVPCLGRTIYVCPDCDGYEVSNRRTMVLGAGNVGAQMAVTLSYWTDDLIYINHEMEAVHEELQEQLNALAIEMIAMPIKELLVETEGECEGVRLECGRIVHAERGFVAFGGNEVRTALAESLGVKLMENRHIAVDPRTKMTNIARVFAAGDVNVHSEQLTIAMGEGAQAAIWIHKTLMSEADPSRTKQK</sequence>
<protein>
    <submittedName>
        <fullName evidence="6">Thioredoxin reductase</fullName>
    </submittedName>
</protein>
<proteinExistence type="predicted"/>
<organism evidence="6 7">
    <name type="scientific">Paenibacillus aquistagni</name>
    <dbReference type="NCBI Taxonomy" id="1852522"/>
    <lineage>
        <taxon>Bacteria</taxon>
        <taxon>Bacillati</taxon>
        <taxon>Bacillota</taxon>
        <taxon>Bacilli</taxon>
        <taxon>Bacillales</taxon>
        <taxon>Paenibacillaceae</taxon>
        <taxon>Paenibacillus</taxon>
    </lineage>
</organism>
<evidence type="ECO:0000256" key="3">
    <source>
        <dbReference type="ARBA" id="ARBA00022630"/>
    </source>
</evidence>
<dbReference type="GO" id="GO:0016491">
    <property type="term" value="F:oxidoreductase activity"/>
    <property type="evidence" value="ECO:0007669"/>
    <property type="project" value="UniProtKB-KW"/>
</dbReference>
<dbReference type="PANTHER" id="PTHR48105">
    <property type="entry name" value="THIOREDOXIN REDUCTASE 1-RELATED-RELATED"/>
    <property type="match status" value="1"/>
</dbReference>
<comment type="subunit">
    <text evidence="2">Homodimer.</text>
</comment>
<evidence type="ECO:0000256" key="4">
    <source>
        <dbReference type="ARBA" id="ARBA00023002"/>
    </source>
</evidence>
<name>A0A1X7IVA3_9BACL</name>
<dbReference type="InterPro" id="IPR036188">
    <property type="entry name" value="FAD/NAD-bd_sf"/>
</dbReference>
<dbReference type="PRINTS" id="PR00368">
    <property type="entry name" value="FADPNR"/>
</dbReference>
<dbReference type="AlphaFoldDB" id="A0A1X7IVA3"/>
<dbReference type="STRING" id="1852522.SAMN06295960_0834"/>
<reference evidence="6 7" key="1">
    <citation type="submission" date="2017-04" db="EMBL/GenBank/DDBJ databases">
        <authorList>
            <person name="Afonso C.L."/>
            <person name="Miller P.J."/>
            <person name="Scott M.A."/>
            <person name="Spackman E."/>
            <person name="Goraichik I."/>
            <person name="Dimitrov K.M."/>
            <person name="Suarez D.L."/>
            <person name="Swayne D.E."/>
        </authorList>
    </citation>
    <scope>NUCLEOTIDE SEQUENCE [LARGE SCALE GENOMIC DNA]</scope>
    <source>
        <strain evidence="6 7">11</strain>
    </source>
</reference>
<dbReference type="RefSeq" id="WP_085493957.1">
    <property type="nucleotide sequence ID" value="NZ_FXAZ01000001.1"/>
</dbReference>